<name>A0A0N5A2K3_PARTI</name>
<dbReference type="WBParaSite" id="PTRK_0001586600.1">
    <property type="protein sequence ID" value="PTRK_0001586600.1"/>
    <property type="gene ID" value="PTRK_0001586600"/>
</dbReference>
<reference evidence="2" key="1">
    <citation type="submission" date="2017-02" db="UniProtKB">
        <authorList>
            <consortium name="WormBaseParasite"/>
        </authorList>
    </citation>
    <scope>IDENTIFICATION</scope>
</reference>
<dbReference type="AlphaFoldDB" id="A0A0N5A2K3"/>
<dbReference type="Proteomes" id="UP000038045">
    <property type="component" value="Unplaced"/>
</dbReference>
<accession>A0A0N5A2K3</accession>
<organism evidence="1 2">
    <name type="scientific">Parastrongyloides trichosuri</name>
    <name type="common">Possum-specific nematode worm</name>
    <dbReference type="NCBI Taxonomy" id="131310"/>
    <lineage>
        <taxon>Eukaryota</taxon>
        <taxon>Metazoa</taxon>
        <taxon>Ecdysozoa</taxon>
        <taxon>Nematoda</taxon>
        <taxon>Chromadorea</taxon>
        <taxon>Rhabditida</taxon>
        <taxon>Tylenchina</taxon>
        <taxon>Panagrolaimomorpha</taxon>
        <taxon>Strongyloidoidea</taxon>
        <taxon>Strongyloididae</taxon>
        <taxon>Parastrongyloides</taxon>
    </lineage>
</organism>
<protein>
    <submittedName>
        <fullName evidence="2">Uncharacterized protein</fullName>
    </submittedName>
</protein>
<sequence>MLKTLETRIEHYTIYNRTHEEKTELQSKDDMCFMAYDVERIAEGCEKDLKETLLQYKESFQKWNCNFKEFKKICKEYLFEEKSIFTVTKWFLKYYTKPKIFHVIIKYITALFFVNSDMSYYDKVLQIVEKLLESILGKVTIFQNIIPEYVLELSYLYCAIERVDKSFLILKWDPTFGKIYNEYLECRDFAKKLQSSNQEELNIHSSNFVKNMIEKGGIKMDMQIERYNPKEETFVPKDKINEFQEILNECKKKYDKCLLKFNEIKEGNVGAPIVLNNVKNNTLDQRIRKRNWFEREFYGHYSSIFKINNVKYEPIDVTNNVDFSQNGIISKEAESCFENLRNIVNGQAVINMEKHEKFEKSLKAIKRLRDQEENIAEEEGRSQYSYNFVNIEEFF</sequence>
<proteinExistence type="predicted"/>
<keyword evidence="1" id="KW-1185">Reference proteome</keyword>
<evidence type="ECO:0000313" key="2">
    <source>
        <dbReference type="WBParaSite" id="PTRK_0001586600.1"/>
    </source>
</evidence>
<evidence type="ECO:0000313" key="1">
    <source>
        <dbReference type="Proteomes" id="UP000038045"/>
    </source>
</evidence>